<comment type="similarity">
    <text evidence="3">Belongs to the methyl-accepting chemotaxis (MCP) protein family.</text>
</comment>
<keyword evidence="7" id="KW-0812">Transmembrane</keyword>
<dbReference type="CDD" id="cd11386">
    <property type="entry name" value="MCP_signal"/>
    <property type="match status" value="1"/>
</dbReference>
<keyword evidence="5" id="KW-0175">Coiled coil</keyword>
<dbReference type="Pfam" id="PF00015">
    <property type="entry name" value="MCPsignal"/>
    <property type="match status" value="1"/>
</dbReference>
<dbReference type="Gene3D" id="1.10.8.500">
    <property type="entry name" value="HAMP domain in histidine kinase"/>
    <property type="match status" value="1"/>
</dbReference>
<evidence type="ECO:0000256" key="7">
    <source>
        <dbReference type="SAM" id="Phobius"/>
    </source>
</evidence>
<evidence type="ECO:0000256" key="2">
    <source>
        <dbReference type="ARBA" id="ARBA00022500"/>
    </source>
</evidence>
<dbReference type="InterPro" id="IPR051310">
    <property type="entry name" value="MCP_chemotaxis"/>
</dbReference>
<dbReference type="SUPFAM" id="SSF158472">
    <property type="entry name" value="HAMP domain-like"/>
    <property type="match status" value="1"/>
</dbReference>
<dbReference type="GO" id="GO:0016020">
    <property type="term" value="C:membrane"/>
    <property type="evidence" value="ECO:0007669"/>
    <property type="project" value="UniProtKB-SubCell"/>
</dbReference>
<feature type="domain" description="Methyl-accepting transducer" evidence="8">
    <location>
        <begin position="360"/>
        <end position="589"/>
    </location>
</feature>
<evidence type="ECO:0000259" key="9">
    <source>
        <dbReference type="PROSITE" id="PS50885"/>
    </source>
</evidence>
<reference evidence="10" key="2">
    <citation type="submission" date="2020-09" db="EMBL/GenBank/DDBJ databases">
        <authorList>
            <person name="Sun Q."/>
            <person name="Zhou Y."/>
        </authorList>
    </citation>
    <scope>NUCLEOTIDE SEQUENCE</scope>
    <source>
        <strain evidence="10">CGMCC 1.15367</strain>
    </source>
</reference>
<feature type="domain" description="HAMP" evidence="9">
    <location>
        <begin position="303"/>
        <end position="355"/>
    </location>
</feature>
<dbReference type="PROSITE" id="PS50885">
    <property type="entry name" value="HAMP"/>
    <property type="match status" value="2"/>
</dbReference>
<evidence type="ECO:0000313" key="11">
    <source>
        <dbReference type="Proteomes" id="UP000644699"/>
    </source>
</evidence>
<dbReference type="SMART" id="SM00283">
    <property type="entry name" value="MA"/>
    <property type="match status" value="1"/>
</dbReference>
<dbReference type="PANTHER" id="PTHR43531">
    <property type="entry name" value="PROTEIN ICFG"/>
    <property type="match status" value="1"/>
</dbReference>
<dbReference type="SUPFAM" id="SSF58104">
    <property type="entry name" value="Methyl-accepting chemotaxis protein (MCP) signaling domain"/>
    <property type="match status" value="1"/>
</dbReference>
<dbReference type="InterPro" id="IPR004089">
    <property type="entry name" value="MCPsignal_dom"/>
</dbReference>
<dbReference type="EMBL" id="BMIQ01000006">
    <property type="protein sequence ID" value="GGE13428.1"/>
    <property type="molecule type" value="Genomic_DNA"/>
</dbReference>
<evidence type="ECO:0000313" key="10">
    <source>
        <dbReference type="EMBL" id="GGE13428.1"/>
    </source>
</evidence>
<evidence type="ECO:0000256" key="4">
    <source>
        <dbReference type="PROSITE-ProRule" id="PRU00284"/>
    </source>
</evidence>
<protein>
    <recommendedName>
        <fullName evidence="12">Methyl-accepting chemotaxis protein</fullName>
    </recommendedName>
</protein>
<keyword evidence="4" id="KW-0807">Transducer</keyword>
<organism evidence="10 11">
    <name type="scientific">Aureimonas endophytica</name>
    <dbReference type="NCBI Taxonomy" id="2027858"/>
    <lineage>
        <taxon>Bacteria</taxon>
        <taxon>Pseudomonadati</taxon>
        <taxon>Pseudomonadota</taxon>
        <taxon>Alphaproteobacteria</taxon>
        <taxon>Hyphomicrobiales</taxon>
        <taxon>Aurantimonadaceae</taxon>
        <taxon>Aureimonas</taxon>
    </lineage>
</organism>
<dbReference type="GO" id="GO:0006935">
    <property type="term" value="P:chemotaxis"/>
    <property type="evidence" value="ECO:0007669"/>
    <property type="project" value="UniProtKB-KW"/>
</dbReference>
<keyword evidence="7" id="KW-1133">Transmembrane helix</keyword>
<name>A0A916ZTH0_9HYPH</name>
<reference evidence="10" key="1">
    <citation type="journal article" date="2014" name="Int. J. Syst. Evol. Microbiol.">
        <title>Complete genome sequence of Corynebacterium casei LMG S-19264T (=DSM 44701T), isolated from a smear-ripened cheese.</title>
        <authorList>
            <consortium name="US DOE Joint Genome Institute (JGI-PGF)"/>
            <person name="Walter F."/>
            <person name="Albersmeier A."/>
            <person name="Kalinowski J."/>
            <person name="Ruckert C."/>
        </authorList>
    </citation>
    <scope>NUCLEOTIDE SEQUENCE</scope>
    <source>
        <strain evidence="10">CGMCC 1.15367</strain>
    </source>
</reference>
<feature type="region of interest" description="Disordered" evidence="6">
    <location>
        <begin position="603"/>
        <end position="656"/>
    </location>
</feature>
<evidence type="ECO:0000256" key="3">
    <source>
        <dbReference type="ARBA" id="ARBA00029447"/>
    </source>
</evidence>
<evidence type="ECO:0000259" key="8">
    <source>
        <dbReference type="PROSITE" id="PS50111"/>
    </source>
</evidence>
<dbReference type="InterPro" id="IPR003660">
    <property type="entry name" value="HAMP_dom"/>
</dbReference>
<dbReference type="RefSeq" id="WP_188910900.1">
    <property type="nucleotide sequence ID" value="NZ_BMIQ01000006.1"/>
</dbReference>
<gene>
    <name evidence="10" type="ORF">GCM10011390_35650</name>
</gene>
<evidence type="ECO:0000256" key="5">
    <source>
        <dbReference type="SAM" id="Coils"/>
    </source>
</evidence>
<feature type="domain" description="HAMP" evidence="9">
    <location>
        <begin position="221"/>
        <end position="274"/>
    </location>
</feature>
<dbReference type="PROSITE" id="PS50111">
    <property type="entry name" value="CHEMOTAXIS_TRANSDUC_2"/>
    <property type="match status" value="1"/>
</dbReference>
<dbReference type="Proteomes" id="UP000644699">
    <property type="component" value="Unassembled WGS sequence"/>
</dbReference>
<keyword evidence="2" id="KW-0145">Chemotaxis</keyword>
<comment type="subcellular location">
    <subcellularLocation>
        <location evidence="1">Membrane</location>
    </subcellularLocation>
</comment>
<comment type="caution">
    <text evidence="10">The sequence shown here is derived from an EMBL/GenBank/DDBJ whole genome shotgun (WGS) entry which is preliminary data.</text>
</comment>
<dbReference type="Pfam" id="PF00672">
    <property type="entry name" value="HAMP"/>
    <property type="match status" value="2"/>
</dbReference>
<sequence>MLRNIKIGTKLALSAGIGIIVLVGSAINQKLSNDGINSGQAALTREETILDGISGAELAFQKLRFEAQGSERADRSDLLDQAFRQIDTHASNGWKALDKPIAIALKPQVLEDIRQSIKQYEGQARRRLDAIKDFIVKNPARADDLDATAAAAQAVVPNADIVAVSEKVEKAIDESKGNAVRFTAEAKTVLEGALARRDTIDSISALLVGLLLVGSSVFLFFSIVRPIRAMTGLMAALARGETGIQIAFAGQKDEIGDMAAALEIFRQGALANQQLQAEAETNRARVEEERRTTQQRAEMEARERLNRATAGLAGGLKRLAEGELNFRLTEPFSAEFEPLRRDFNSAIEQLDEVVGRVVAAAQVIRLGLGEINTASTDLSQRTEQQAASLEQTIAALTAVVGGVDGTATAATHAQTTAGGAQRNAEKGGAIVGEAVAAMTEIERSSAEIGKIIGVIDEIAFQTNLLALNAGVEAARAGEAGKGFAVVAQEVRGLAQRSAEAAKEIKDLISVSTTQVGRGVELVTASGRSLEDIVGGVSEMTGLVSGIARSAKEQAGSLKEVSTAADQMDKVTQQNAAMVEETTAAVQALQQQTEELAGLTQRFSTTPHNTAPSRVAFAPSGRPAAVAPARGLPQARTTGRGGAALKAEPAADSWEEF</sequence>
<feature type="coiled-coil region" evidence="5">
    <location>
        <begin position="270"/>
        <end position="303"/>
    </location>
</feature>
<keyword evidence="11" id="KW-1185">Reference proteome</keyword>
<dbReference type="Gene3D" id="1.10.287.950">
    <property type="entry name" value="Methyl-accepting chemotaxis protein"/>
    <property type="match status" value="1"/>
</dbReference>
<evidence type="ECO:0000256" key="6">
    <source>
        <dbReference type="SAM" id="MobiDB-lite"/>
    </source>
</evidence>
<feature type="transmembrane region" description="Helical" evidence="7">
    <location>
        <begin position="203"/>
        <end position="224"/>
    </location>
</feature>
<evidence type="ECO:0000256" key="1">
    <source>
        <dbReference type="ARBA" id="ARBA00004370"/>
    </source>
</evidence>
<dbReference type="PANTHER" id="PTHR43531:SF11">
    <property type="entry name" value="METHYL-ACCEPTING CHEMOTAXIS PROTEIN 3"/>
    <property type="match status" value="1"/>
</dbReference>
<accession>A0A916ZTH0</accession>
<keyword evidence="7" id="KW-0472">Membrane</keyword>
<dbReference type="FunFam" id="1.10.287.950:FF:000001">
    <property type="entry name" value="Methyl-accepting chemotaxis sensory transducer"/>
    <property type="match status" value="1"/>
</dbReference>
<evidence type="ECO:0008006" key="12">
    <source>
        <dbReference type="Google" id="ProtNLM"/>
    </source>
</evidence>
<dbReference type="GO" id="GO:0007165">
    <property type="term" value="P:signal transduction"/>
    <property type="evidence" value="ECO:0007669"/>
    <property type="project" value="UniProtKB-KW"/>
</dbReference>
<proteinExistence type="inferred from homology"/>
<dbReference type="SMART" id="SM00304">
    <property type="entry name" value="HAMP"/>
    <property type="match status" value="2"/>
</dbReference>
<dbReference type="AlphaFoldDB" id="A0A916ZTH0"/>